<name>A0ABV8MKV1_9NEIS</name>
<dbReference type="SUPFAM" id="SSF64210">
    <property type="entry name" value="Head-to-tail joining protein W, gpW"/>
    <property type="match status" value="1"/>
</dbReference>
<proteinExistence type="predicted"/>
<evidence type="ECO:0000313" key="1">
    <source>
        <dbReference type="EMBL" id="MFC4158277.1"/>
    </source>
</evidence>
<accession>A0ABV8MKV1</accession>
<dbReference type="EMBL" id="JBHSBU010000001">
    <property type="protein sequence ID" value="MFC4158277.1"/>
    <property type="molecule type" value="Genomic_DNA"/>
</dbReference>
<protein>
    <recommendedName>
        <fullName evidence="3">GpW protein</fullName>
    </recommendedName>
</protein>
<dbReference type="Proteomes" id="UP001595791">
    <property type="component" value="Unassembled WGS sequence"/>
</dbReference>
<dbReference type="Gene3D" id="3.30.1580.10">
    <property type="entry name" value="Head-to-tail joining protein W"/>
    <property type="match status" value="1"/>
</dbReference>
<comment type="caution">
    <text evidence="1">The sequence shown here is derived from an EMBL/GenBank/DDBJ whole genome shotgun (WGS) entry which is preliminary data.</text>
</comment>
<gene>
    <name evidence="1" type="ORF">ACFOW7_02780</name>
</gene>
<dbReference type="RefSeq" id="WP_378160775.1">
    <property type="nucleotide sequence ID" value="NZ_JBHSBU010000001.1"/>
</dbReference>
<dbReference type="InterPro" id="IPR036626">
    <property type="entry name" value="GpW_sf"/>
</dbReference>
<reference evidence="2" key="1">
    <citation type="journal article" date="2019" name="Int. J. Syst. Evol. Microbiol.">
        <title>The Global Catalogue of Microorganisms (GCM) 10K type strain sequencing project: providing services to taxonomists for standard genome sequencing and annotation.</title>
        <authorList>
            <consortium name="The Broad Institute Genomics Platform"/>
            <consortium name="The Broad Institute Genome Sequencing Center for Infectious Disease"/>
            <person name="Wu L."/>
            <person name="Ma J."/>
        </authorList>
    </citation>
    <scope>NUCLEOTIDE SEQUENCE [LARGE SCALE GENOMIC DNA]</scope>
    <source>
        <strain evidence="2">LMG 29894</strain>
    </source>
</reference>
<evidence type="ECO:0008006" key="3">
    <source>
        <dbReference type="Google" id="ProtNLM"/>
    </source>
</evidence>
<sequence>MAYTKDDLKKIEDAILQFAAGKRVSEIQFSDRKLKFEATSVEALNSLRDQIRADVVRTNRGRSRFLRIRNAGKGMR</sequence>
<keyword evidence="2" id="KW-1185">Reference proteome</keyword>
<evidence type="ECO:0000313" key="2">
    <source>
        <dbReference type="Proteomes" id="UP001595791"/>
    </source>
</evidence>
<organism evidence="1 2">
    <name type="scientific">Chitinimonas lacunae</name>
    <dbReference type="NCBI Taxonomy" id="1963018"/>
    <lineage>
        <taxon>Bacteria</taxon>
        <taxon>Pseudomonadati</taxon>
        <taxon>Pseudomonadota</taxon>
        <taxon>Betaproteobacteria</taxon>
        <taxon>Neisseriales</taxon>
        <taxon>Chitinibacteraceae</taxon>
        <taxon>Chitinimonas</taxon>
    </lineage>
</organism>